<protein>
    <submittedName>
        <fullName evidence="1">Uncharacterized protein</fullName>
    </submittedName>
</protein>
<keyword evidence="2" id="KW-1185">Reference proteome</keyword>
<evidence type="ECO:0000313" key="1">
    <source>
        <dbReference type="EMBL" id="KAI9557144.1"/>
    </source>
</evidence>
<sequence length="257" mass="28439">METFQHAVDLKAPLFGCACFGIRTFQVGMEESALYHDVDLLQLPKLQLSPDEVGRPTSVPVDFRPAISRFRSTTGAYFHLHPEFVTAARDETGNVTSETAKLCAGCCYHLGERKPTIPLLSIAAGVDFSVPSRIGLPPLQLAEKYVITQARLNASVIKLTGATSAQRHTHSQNPRSSSRNRLELQVIQGKGPTPVPMDCPLSSASPSSVPRRNRMLWCILFRQVPEHPRDARTHGGHLLMAPSVETLEPLLRQHRHR</sequence>
<gene>
    <name evidence="1" type="ORF">GHT06_016951</name>
</gene>
<accession>A0AAD5PUG3</accession>
<organism evidence="1 2">
    <name type="scientific">Daphnia sinensis</name>
    <dbReference type="NCBI Taxonomy" id="1820382"/>
    <lineage>
        <taxon>Eukaryota</taxon>
        <taxon>Metazoa</taxon>
        <taxon>Ecdysozoa</taxon>
        <taxon>Arthropoda</taxon>
        <taxon>Crustacea</taxon>
        <taxon>Branchiopoda</taxon>
        <taxon>Diplostraca</taxon>
        <taxon>Cladocera</taxon>
        <taxon>Anomopoda</taxon>
        <taxon>Daphniidae</taxon>
        <taxon>Daphnia</taxon>
        <taxon>Daphnia similis group</taxon>
    </lineage>
</organism>
<reference evidence="1 2" key="1">
    <citation type="submission" date="2022-05" db="EMBL/GenBank/DDBJ databases">
        <title>A multi-omics perspective on studying reproductive biology in Daphnia sinensis.</title>
        <authorList>
            <person name="Jia J."/>
        </authorList>
    </citation>
    <scope>NUCLEOTIDE SEQUENCE [LARGE SCALE GENOMIC DNA]</scope>
    <source>
        <strain evidence="1 2">WSL</strain>
    </source>
</reference>
<dbReference type="AlphaFoldDB" id="A0AAD5PUG3"/>
<name>A0AAD5PUG3_9CRUS</name>
<dbReference type="Proteomes" id="UP000820818">
    <property type="component" value="Linkage Group LG6"/>
</dbReference>
<comment type="caution">
    <text evidence="1">The sequence shown here is derived from an EMBL/GenBank/DDBJ whole genome shotgun (WGS) entry which is preliminary data.</text>
</comment>
<proteinExistence type="predicted"/>
<dbReference type="EMBL" id="WJBH02000006">
    <property type="protein sequence ID" value="KAI9557144.1"/>
    <property type="molecule type" value="Genomic_DNA"/>
</dbReference>
<evidence type="ECO:0000313" key="2">
    <source>
        <dbReference type="Proteomes" id="UP000820818"/>
    </source>
</evidence>